<feature type="chain" id="PRO_5031179661" evidence="2">
    <location>
        <begin position="20"/>
        <end position="348"/>
    </location>
</feature>
<accession>A0A7W9EE21</accession>
<feature type="signal peptide" evidence="2">
    <location>
        <begin position="1"/>
        <end position="19"/>
    </location>
</feature>
<evidence type="ECO:0000313" key="4">
    <source>
        <dbReference type="EMBL" id="MBB5685534.1"/>
    </source>
</evidence>
<dbReference type="SUPFAM" id="SSF53850">
    <property type="entry name" value="Periplasmic binding protein-like II"/>
    <property type="match status" value="1"/>
</dbReference>
<dbReference type="RefSeq" id="WP_246350429.1">
    <property type="nucleotide sequence ID" value="NZ_JACIJC010000002.1"/>
</dbReference>
<gene>
    <name evidence="4" type="ORF">FHS49_001542</name>
</gene>
<comment type="caution">
    <text evidence="4">The sequence shown here is derived from an EMBL/GenBank/DDBJ whole genome shotgun (WGS) entry which is preliminary data.</text>
</comment>
<dbReference type="Pfam" id="PF12849">
    <property type="entry name" value="PBP_like_2"/>
    <property type="match status" value="1"/>
</dbReference>
<dbReference type="Gene3D" id="3.40.190.10">
    <property type="entry name" value="Periplasmic binding protein-like II"/>
    <property type="match status" value="2"/>
</dbReference>
<dbReference type="InterPro" id="IPR050811">
    <property type="entry name" value="Phosphate_ABC_transporter"/>
</dbReference>
<dbReference type="Proteomes" id="UP000549617">
    <property type="component" value="Unassembled WGS sequence"/>
</dbReference>
<evidence type="ECO:0000256" key="2">
    <source>
        <dbReference type="SAM" id="SignalP"/>
    </source>
</evidence>
<organism evidence="4 5">
    <name type="scientific">Sphingobium boeckii</name>
    <dbReference type="NCBI Taxonomy" id="1082345"/>
    <lineage>
        <taxon>Bacteria</taxon>
        <taxon>Pseudomonadati</taxon>
        <taxon>Pseudomonadota</taxon>
        <taxon>Alphaproteobacteria</taxon>
        <taxon>Sphingomonadales</taxon>
        <taxon>Sphingomonadaceae</taxon>
        <taxon>Sphingobium</taxon>
    </lineage>
</organism>
<feature type="domain" description="PBP" evidence="3">
    <location>
        <begin position="27"/>
        <end position="306"/>
    </location>
</feature>
<dbReference type="InterPro" id="IPR024370">
    <property type="entry name" value="PBP_domain"/>
</dbReference>
<dbReference type="PROSITE" id="PS51257">
    <property type="entry name" value="PROKAR_LIPOPROTEIN"/>
    <property type="match status" value="1"/>
</dbReference>
<evidence type="ECO:0000256" key="1">
    <source>
        <dbReference type="ARBA" id="ARBA00022729"/>
    </source>
</evidence>
<reference evidence="4 5" key="1">
    <citation type="submission" date="2020-08" db="EMBL/GenBank/DDBJ databases">
        <title>Genomic Encyclopedia of Type Strains, Phase IV (KMG-IV): sequencing the most valuable type-strain genomes for metagenomic binning, comparative biology and taxonomic classification.</title>
        <authorList>
            <person name="Goeker M."/>
        </authorList>
    </citation>
    <scope>NUCLEOTIDE SEQUENCE [LARGE SCALE GENOMIC DNA]</scope>
    <source>
        <strain evidence="4 5">DSM 25079</strain>
    </source>
</reference>
<proteinExistence type="predicted"/>
<keyword evidence="5" id="KW-1185">Reference proteome</keyword>
<dbReference type="PANTHER" id="PTHR30570:SF1">
    <property type="entry name" value="PHOSPHATE-BINDING PROTEIN PSTS"/>
    <property type="match status" value="1"/>
</dbReference>
<dbReference type="AlphaFoldDB" id="A0A7W9EE21"/>
<evidence type="ECO:0000313" key="5">
    <source>
        <dbReference type="Proteomes" id="UP000549617"/>
    </source>
</evidence>
<dbReference type="EMBL" id="JACIJC010000002">
    <property type="protein sequence ID" value="MBB5685534.1"/>
    <property type="molecule type" value="Genomic_DNA"/>
</dbReference>
<sequence length="348" mass="36683">MFKTFALVAVSALALSACGDPATGGAGGARDQVKIVGSSTVYPFTSAVAETFGRNNPGFKTPVVESTGTGSGMKLFCAGVGAGHPDIENASRRMKKSEFEDCQKNGVKDIVEVQVGIDGLALIESNAGPKMNLTVEDVYKAIAANPYGKPNAAKTWKDVNPALPAIAIKVFGPPSTSGTRDSLAELILDKGCNKNPEMEALKKSDADKHKDICTKVREDGAYVESGENDNLIVQKLTANPDAIGVLGYSFLEENLKDVRGIAINGVEPTYETIAGFTYPGARAMFIYVKGAHLTAIPGLKEFLAEYANAWTPGGYLAKRGLIASPDAIRAKNAEIVQKLTMMTGADLS</sequence>
<protein>
    <submittedName>
        <fullName evidence="4">Phosphate transport system substrate-binding protein</fullName>
    </submittedName>
</protein>
<name>A0A7W9EE21_9SPHN</name>
<keyword evidence="1 2" id="KW-0732">Signal</keyword>
<dbReference type="PANTHER" id="PTHR30570">
    <property type="entry name" value="PERIPLASMIC PHOSPHATE BINDING COMPONENT OF PHOSPHATE ABC TRANSPORTER"/>
    <property type="match status" value="1"/>
</dbReference>
<evidence type="ECO:0000259" key="3">
    <source>
        <dbReference type="Pfam" id="PF12849"/>
    </source>
</evidence>